<dbReference type="PIRSF" id="PIRSF029285">
    <property type="entry name" value="Aminopept"/>
    <property type="match status" value="1"/>
</dbReference>
<protein>
    <submittedName>
        <fullName evidence="1">Aminopeptidase</fullName>
    </submittedName>
</protein>
<proteinExistence type="predicted"/>
<keyword evidence="1" id="KW-0645">Protease</keyword>
<name>A0ABY6MP72_9BURK</name>
<organism evidence="1 2">
    <name type="scientific">Caldimonas aquatica</name>
    <dbReference type="NCBI Taxonomy" id="376175"/>
    <lineage>
        <taxon>Bacteria</taxon>
        <taxon>Pseudomonadati</taxon>
        <taxon>Pseudomonadota</taxon>
        <taxon>Betaproteobacteria</taxon>
        <taxon>Burkholderiales</taxon>
        <taxon>Sphaerotilaceae</taxon>
        <taxon>Caldimonas</taxon>
    </lineage>
</organism>
<keyword evidence="1" id="KW-0031">Aminopeptidase</keyword>
<gene>
    <name evidence="1" type="ORF">OMP39_11470</name>
</gene>
<dbReference type="RefSeq" id="WP_264891858.1">
    <property type="nucleotide sequence ID" value="NZ_CP110257.1"/>
</dbReference>
<evidence type="ECO:0000313" key="2">
    <source>
        <dbReference type="Proteomes" id="UP001163266"/>
    </source>
</evidence>
<sequence>MEPSRPAAARRRWRRLGWAAVLVAASATLVGLAGCGSVGYLAQSVRGHFALLHEAKPVPLWLDDAATPQQLRERLALSQRIRDFASRELKLPDNGSYRRYADLKRAAAVWNVVAAPPLSLQLKTWCFPVVGCVGYRGYFDREAALAEAKALQAEGYEVMVYGVPAYSTLGWFDDPLLNTFIHYPEGELARMIFHELAHQVAYASGDTTFNESFATAVERLGIERWMASQASAEARAEYAAYDARRQDFRALTMRYRDQLRALYASPLPETDKRSRKAALFAQMRAEHERMKAERWGGHSGYDGWFERANNAALGVLGAYNELVPGFERLFVAEGRDFERFYAAVRRLAQAPQDERRAALAMPSVAAAPAR</sequence>
<keyword evidence="2" id="KW-1185">Reference proteome</keyword>
<keyword evidence="1" id="KW-0378">Hydrolase</keyword>
<dbReference type="InterPro" id="IPR014553">
    <property type="entry name" value="Aminopept"/>
</dbReference>
<dbReference type="GO" id="GO:0004177">
    <property type="term" value="F:aminopeptidase activity"/>
    <property type="evidence" value="ECO:0007669"/>
    <property type="project" value="UniProtKB-KW"/>
</dbReference>
<accession>A0ABY6MP72</accession>
<dbReference type="Proteomes" id="UP001163266">
    <property type="component" value="Chromosome"/>
</dbReference>
<dbReference type="PROSITE" id="PS51257">
    <property type="entry name" value="PROKAR_LIPOPROTEIN"/>
    <property type="match status" value="1"/>
</dbReference>
<reference evidence="1" key="1">
    <citation type="submission" date="2022-10" db="EMBL/GenBank/DDBJ databases">
        <title>Complete genome sequence of Schlegelella aquatica LMG 23380.</title>
        <authorList>
            <person name="Musilova J."/>
            <person name="Kourilova X."/>
            <person name="Bezdicek M."/>
            <person name="Hermankova K."/>
            <person name="Obruca S."/>
            <person name="Sedlar K."/>
        </authorList>
    </citation>
    <scope>NUCLEOTIDE SEQUENCE</scope>
    <source>
        <strain evidence="1">LMG 23380</strain>
    </source>
</reference>
<dbReference type="EMBL" id="CP110257">
    <property type="protein sequence ID" value="UZD54289.1"/>
    <property type="molecule type" value="Genomic_DNA"/>
</dbReference>
<dbReference type="Pfam" id="PF10023">
    <property type="entry name" value="Aminopep"/>
    <property type="match status" value="1"/>
</dbReference>
<evidence type="ECO:0000313" key="1">
    <source>
        <dbReference type="EMBL" id="UZD54289.1"/>
    </source>
</evidence>